<evidence type="ECO:0000256" key="1">
    <source>
        <dbReference type="SAM" id="Phobius"/>
    </source>
</evidence>
<dbReference type="AlphaFoldDB" id="A0A2Z5QZ22"/>
<proteinExistence type="predicted"/>
<reference evidence="2 3" key="1">
    <citation type="submission" date="2016-10" db="EMBL/GenBank/DDBJ databases">
        <title>Genome sequence of Rothia aeria strain JCM11412.</title>
        <authorList>
            <person name="Nambu T."/>
        </authorList>
    </citation>
    <scope>NUCLEOTIDE SEQUENCE [LARGE SCALE GENOMIC DNA]</scope>
    <source>
        <strain evidence="2 3">JCM 11412</strain>
    </source>
</reference>
<evidence type="ECO:0000313" key="2">
    <source>
        <dbReference type="EMBL" id="BAV87698.1"/>
    </source>
</evidence>
<sequence>MWRDGVLARRYASAYARISRAELSYVSRLILLVSVSLTFFGCIMVLSASSVRMISQGMSPFNQGNDSCSTPSGVLPSCWWWGSCRWGGIGVGGC</sequence>
<gene>
    <name evidence="2" type="ORF">RA11412_1399</name>
</gene>
<evidence type="ECO:0000313" key="3">
    <source>
        <dbReference type="Proteomes" id="UP000250241"/>
    </source>
</evidence>
<keyword evidence="2" id="KW-0132">Cell division</keyword>
<protein>
    <submittedName>
        <fullName evidence="2">Cell division protein FtsW</fullName>
    </submittedName>
</protein>
<organism evidence="2 3">
    <name type="scientific">Rothia aeria</name>
    <dbReference type="NCBI Taxonomy" id="172042"/>
    <lineage>
        <taxon>Bacteria</taxon>
        <taxon>Bacillati</taxon>
        <taxon>Actinomycetota</taxon>
        <taxon>Actinomycetes</taxon>
        <taxon>Micrococcales</taxon>
        <taxon>Micrococcaceae</taxon>
        <taxon>Rothia</taxon>
    </lineage>
</organism>
<feature type="transmembrane region" description="Helical" evidence="1">
    <location>
        <begin position="29"/>
        <end position="48"/>
    </location>
</feature>
<keyword evidence="2" id="KW-0131">Cell cycle</keyword>
<dbReference type="KEGG" id="raj:RA11412_1399"/>
<accession>A0A2Z5QZ22</accession>
<keyword evidence="1" id="KW-1133">Transmembrane helix</keyword>
<dbReference type="EMBL" id="AP017895">
    <property type="protein sequence ID" value="BAV87698.1"/>
    <property type="molecule type" value="Genomic_DNA"/>
</dbReference>
<keyword evidence="1" id="KW-0812">Transmembrane</keyword>
<dbReference type="GO" id="GO:0051301">
    <property type="term" value="P:cell division"/>
    <property type="evidence" value="ECO:0007669"/>
    <property type="project" value="UniProtKB-KW"/>
</dbReference>
<keyword evidence="1" id="KW-0472">Membrane</keyword>
<name>A0A2Z5QZ22_9MICC</name>
<dbReference type="Proteomes" id="UP000250241">
    <property type="component" value="Chromosome"/>
</dbReference>
<keyword evidence="3" id="KW-1185">Reference proteome</keyword>